<dbReference type="InterPro" id="IPR050739">
    <property type="entry name" value="MFP"/>
</dbReference>
<keyword evidence="3" id="KW-0472">Membrane</keyword>
<dbReference type="InterPro" id="IPR058634">
    <property type="entry name" value="AaeA-lik-b-barrel"/>
</dbReference>
<dbReference type="Pfam" id="PF25917">
    <property type="entry name" value="BSH_RND"/>
    <property type="match status" value="1"/>
</dbReference>
<organism evidence="7 8">
    <name type="scientific">Microcoleus anatoxicus PTRS2</name>
    <dbReference type="NCBI Taxonomy" id="2705321"/>
    <lineage>
        <taxon>Bacteria</taxon>
        <taxon>Bacillati</taxon>
        <taxon>Cyanobacteriota</taxon>
        <taxon>Cyanophyceae</taxon>
        <taxon>Oscillatoriophycideae</taxon>
        <taxon>Oscillatoriales</taxon>
        <taxon>Microcoleaceae</taxon>
        <taxon>Microcoleus</taxon>
        <taxon>Microcoleus anatoxicus</taxon>
    </lineage>
</organism>
<keyword evidence="3" id="KW-1133">Transmembrane helix</keyword>
<feature type="transmembrane region" description="Helical" evidence="3">
    <location>
        <begin position="78"/>
        <end position="98"/>
    </location>
</feature>
<dbReference type="PANTHER" id="PTHR30386:SF24">
    <property type="entry name" value="MULTIDRUG RESISTANCE EFFLUX PUMP"/>
    <property type="match status" value="1"/>
</dbReference>
<dbReference type="SUPFAM" id="SSF57997">
    <property type="entry name" value="Tropomyosin"/>
    <property type="match status" value="1"/>
</dbReference>
<gene>
    <name evidence="7" type="ORF">WMG39_11350</name>
</gene>
<keyword evidence="3" id="KW-0812">Transmembrane</keyword>
<evidence type="ECO:0000259" key="5">
    <source>
        <dbReference type="Pfam" id="PF25917"/>
    </source>
</evidence>
<proteinExistence type="predicted"/>
<feature type="domain" description="Multidrug resistance protein MdtA-like alpha-helical hairpin" evidence="4">
    <location>
        <begin position="259"/>
        <end position="326"/>
    </location>
</feature>
<dbReference type="SUPFAM" id="SSF111369">
    <property type="entry name" value="HlyD-like secretion proteins"/>
    <property type="match status" value="2"/>
</dbReference>
<evidence type="ECO:0000256" key="2">
    <source>
        <dbReference type="SAM" id="MobiDB-lite"/>
    </source>
</evidence>
<dbReference type="RefSeq" id="WP_340523348.1">
    <property type="nucleotide sequence ID" value="NZ_JBBLXS010000119.1"/>
</dbReference>
<dbReference type="Gene3D" id="2.40.30.170">
    <property type="match status" value="1"/>
</dbReference>
<feature type="coiled-coil region" evidence="1">
    <location>
        <begin position="156"/>
        <end position="183"/>
    </location>
</feature>
<sequence length="560" mass="58198">MKTTKETNPAQFNGNGKGKAVGLLEQPMDDTIAKSLPIIPAPETQISAPSDVKTGAETELQAPLPAPTTPKKNSKKPLIFALLGVGAIAAGNFGYNYWQYASIHQETENATVAGHIHQISSRINGTVGEVLVQDNQQVKPGQLLIKLDPRDYQVKVQQAQAALENARRQAEAAMANISLASQTSQGKTAQAQGDISGANAAISTAQAALREAQQGVPAAEASFAEAQAGIPAAMAKVAQAEAGIPQARAKVTEAEAGIAQAQAQLAQAQANLVKTQADYKRYQDLQSEGAIARQQLDSATAAYDVAVGQTTAAQQGVAQARARLAQAQEGVTAAIAAVAQAQEGVKQAQAQVARAQVGIASAQAKVAVAQEGITSAQAKLATSKGGLQQAEATGEQTKVSRSQYDAASAAIAQSEAAVKDAQLQLSYTNISAPAAGQIGRKSVEVGQRVQPGTPLMAIVSNDLWVVANFKETQLANIKPGQKVEIKLDAFGSRKFEGRVDSFSPASGAQFSLLPPDNATGNFTKVVQRIPVKVVFDAESVKGYESRIAPGMSATVNVELK</sequence>
<keyword evidence="8" id="KW-1185">Reference proteome</keyword>
<evidence type="ECO:0000313" key="8">
    <source>
        <dbReference type="Proteomes" id="UP001384579"/>
    </source>
</evidence>
<feature type="domain" description="p-hydroxybenzoic acid efflux pump subunit AaeA-like beta-barrel" evidence="6">
    <location>
        <begin position="463"/>
        <end position="557"/>
    </location>
</feature>
<protein>
    <submittedName>
        <fullName evidence="7">HlyD family secretion protein</fullName>
    </submittedName>
</protein>
<evidence type="ECO:0000256" key="3">
    <source>
        <dbReference type="SAM" id="Phobius"/>
    </source>
</evidence>
<feature type="region of interest" description="Disordered" evidence="2">
    <location>
        <begin position="1"/>
        <end position="21"/>
    </location>
</feature>
<dbReference type="Pfam" id="PF25963">
    <property type="entry name" value="Beta-barrel_AAEA"/>
    <property type="match status" value="1"/>
</dbReference>
<comment type="caution">
    <text evidence="7">The sequence shown here is derived from an EMBL/GenBank/DDBJ whole genome shotgun (WGS) entry which is preliminary data.</text>
</comment>
<dbReference type="InterPro" id="IPR058624">
    <property type="entry name" value="MdtA-like_HH"/>
</dbReference>
<dbReference type="InterPro" id="IPR058625">
    <property type="entry name" value="MdtA-like_BSH"/>
</dbReference>
<dbReference type="EMBL" id="JBBLXS010000119">
    <property type="protein sequence ID" value="MEK0185435.1"/>
    <property type="molecule type" value="Genomic_DNA"/>
</dbReference>
<dbReference type="Proteomes" id="UP001384579">
    <property type="component" value="Unassembled WGS sequence"/>
</dbReference>
<reference evidence="7 8" key="1">
    <citation type="journal article" date="2020" name="Harmful Algae">
        <title>Molecular and morphological characterization of a novel dihydroanatoxin-a producing Microcoleus species (cyanobacteria) from the Russian River, California, USA.</title>
        <authorList>
            <person name="Conklin K.Y."/>
            <person name="Stancheva R."/>
            <person name="Otten T.G."/>
            <person name="Fadness R."/>
            <person name="Boyer G.L."/>
            <person name="Read B."/>
            <person name="Zhang X."/>
            <person name="Sheath R.G."/>
        </authorList>
    </citation>
    <scope>NUCLEOTIDE SEQUENCE [LARGE SCALE GENOMIC DNA]</scope>
    <source>
        <strain evidence="7 8">PTRS2</strain>
    </source>
</reference>
<evidence type="ECO:0000259" key="4">
    <source>
        <dbReference type="Pfam" id="PF25876"/>
    </source>
</evidence>
<accession>A0ABU8YM41</accession>
<evidence type="ECO:0000259" key="6">
    <source>
        <dbReference type="Pfam" id="PF25963"/>
    </source>
</evidence>
<dbReference type="Pfam" id="PF25876">
    <property type="entry name" value="HH_MFP_RND"/>
    <property type="match status" value="1"/>
</dbReference>
<feature type="domain" description="Multidrug resistance protein MdtA-like barrel-sandwich hybrid" evidence="5">
    <location>
        <begin position="118"/>
        <end position="459"/>
    </location>
</feature>
<dbReference type="Gene3D" id="2.40.50.100">
    <property type="match status" value="1"/>
</dbReference>
<dbReference type="PANTHER" id="PTHR30386">
    <property type="entry name" value="MEMBRANE FUSION SUBUNIT OF EMRAB-TOLC MULTIDRUG EFFLUX PUMP"/>
    <property type="match status" value="1"/>
</dbReference>
<feature type="compositionally biased region" description="Polar residues" evidence="2">
    <location>
        <begin position="1"/>
        <end position="14"/>
    </location>
</feature>
<feature type="coiled-coil region" evidence="1">
    <location>
        <begin position="244"/>
        <end position="285"/>
    </location>
</feature>
<keyword evidence="1" id="KW-0175">Coiled coil</keyword>
<name>A0ABU8YM41_9CYAN</name>
<evidence type="ECO:0000313" key="7">
    <source>
        <dbReference type="EMBL" id="MEK0185435.1"/>
    </source>
</evidence>
<dbReference type="Gene3D" id="1.10.287.470">
    <property type="entry name" value="Helix hairpin bin"/>
    <property type="match status" value="1"/>
</dbReference>
<evidence type="ECO:0000256" key="1">
    <source>
        <dbReference type="SAM" id="Coils"/>
    </source>
</evidence>